<dbReference type="NCBIfam" id="TIGR00229">
    <property type="entry name" value="sensory_box"/>
    <property type="match status" value="1"/>
</dbReference>
<gene>
    <name evidence="9" type="ORF">HY834_02790</name>
</gene>
<dbReference type="SUPFAM" id="SSF47384">
    <property type="entry name" value="Homodimeric domain of signal transducing histidine kinase"/>
    <property type="match status" value="1"/>
</dbReference>
<dbReference type="Proteomes" id="UP000782610">
    <property type="component" value="Unassembled WGS sequence"/>
</dbReference>
<reference evidence="9" key="1">
    <citation type="submission" date="2020-07" db="EMBL/GenBank/DDBJ databases">
        <title>Huge and variable diversity of episymbiotic CPR bacteria and DPANN archaea in groundwater ecosystems.</title>
        <authorList>
            <person name="He C.Y."/>
            <person name="Keren R."/>
            <person name="Whittaker M."/>
            <person name="Farag I.F."/>
            <person name="Doudna J."/>
            <person name="Cate J.H.D."/>
            <person name="Banfield J.F."/>
        </authorList>
    </citation>
    <scope>NUCLEOTIDE SEQUENCE</scope>
    <source>
        <strain evidence="9">NC_groundwater_1586_Pr3_B-0.1um_66_15</strain>
    </source>
</reference>
<feature type="modified residue" description="4-aspartylphosphate" evidence="4">
    <location>
        <position position="785"/>
    </location>
</feature>
<dbReference type="Gene3D" id="3.30.565.10">
    <property type="entry name" value="Histidine kinase-like ATPase, C-terminal domain"/>
    <property type="match status" value="1"/>
</dbReference>
<dbReference type="PROSITE" id="PS50110">
    <property type="entry name" value="RESPONSE_REGULATORY"/>
    <property type="match status" value="1"/>
</dbReference>
<dbReference type="Gene3D" id="3.30.450.20">
    <property type="entry name" value="PAS domain"/>
    <property type="match status" value="3"/>
</dbReference>
<feature type="domain" description="PAS" evidence="8">
    <location>
        <begin position="347"/>
        <end position="388"/>
    </location>
</feature>
<dbReference type="EMBL" id="JACRAF010000006">
    <property type="protein sequence ID" value="MBI4920650.1"/>
    <property type="molecule type" value="Genomic_DNA"/>
</dbReference>
<dbReference type="Gene3D" id="1.10.287.130">
    <property type="match status" value="1"/>
</dbReference>
<dbReference type="Pfam" id="PF00512">
    <property type="entry name" value="HisKA"/>
    <property type="match status" value="1"/>
</dbReference>
<evidence type="ECO:0000256" key="3">
    <source>
        <dbReference type="ARBA" id="ARBA00022553"/>
    </source>
</evidence>
<dbReference type="InterPro" id="IPR035965">
    <property type="entry name" value="PAS-like_dom_sf"/>
</dbReference>
<dbReference type="InterPro" id="IPR011006">
    <property type="entry name" value="CheY-like_superfamily"/>
</dbReference>
<dbReference type="SMART" id="SM00387">
    <property type="entry name" value="HATPase_c"/>
    <property type="match status" value="1"/>
</dbReference>
<dbReference type="InterPro" id="IPR000014">
    <property type="entry name" value="PAS"/>
</dbReference>
<dbReference type="SUPFAM" id="SSF55785">
    <property type="entry name" value="PYP-like sensor domain (PAS domain)"/>
    <property type="match status" value="3"/>
</dbReference>
<dbReference type="AlphaFoldDB" id="A0A933L1R8"/>
<dbReference type="Pfam" id="PF00072">
    <property type="entry name" value="Response_reg"/>
    <property type="match status" value="1"/>
</dbReference>
<keyword evidence="5" id="KW-0472">Membrane</keyword>
<dbReference type="SMART" id="SM00388">
    <property type="entry name" value="HisKA"/>
    <property type="match status" value="1"/>
</dbReference>
<dbReference type="InterPro" id="IPR013656">
    <property type="entry name" value="PAS_4"/>
</dbReference>
<dbReference type="Pfam" id="PF08448">
    <property type="entry name" value="PAS_4"/>
    <property type="match status" value="2"/>
</dbReference>
<dbReference type="EC" id="2.7.13.3" evidence="2"/>
<protein>
    <recommendedName>
        <fullName evidence="2">histidine kinase</fullName>
        <ecNumber evidence="2">2.7.13.3</ecNumber>
    </recommendedName>
</protein>
<dbReference type="Pfam" id="PF13426">
    <property type="entry name" value="PAS_9"/>
    <property type="match status" value="1"/>
</dbReference>
<dbReference type="InterPro" id="IPR036890">
    <property type="entry name" value="HATPase_C_sf"/>
</dbReference>
<dbReference type="PRINTS" id="PR00344">
    <property type="entry name" value="BCTRLSENSOR"/>
</dbReference>
<evidence type="ECO:0000256" key="4">
    <source>
        <dbReference type="PROSITE-ProRule" id="PRU00169"/>
    </source>
</evidence>
<evidence type="ECO:0000313" key="10">
    <source>
        <dbReference type="Proteomes" id="UP000782610"/>
    </source>
</evidence>
<dbReference type="SUPFAM" id="SSF55874">
    <property type="entry name" value="ATPase domain of HSP90 chaperone/DNA topoisomerase II/histidine kinase"/>
    <property type="match status" value="1"/>
</dbReference>
<dbReference type="Pfam" id="PF02518">
    <property type="entry name" value="HATPase_c"/>
    <property type="match status" value="1"/>
</dbReference>
<sequence>MSSMPAEEDNYPSPLLSRPRSISGLWRVIALAVAFIIVAVVISTLGEYIPPDAILIFVGLLAVVGVFCLFALTAGILRFAASGGDEARTVSRAVVDSLSFGAVVSDREGKITYVNAQYGELAGGMTDGVPVGVPRLFAGQPEASEAVYRLSRAARDGRPATEDIRLIGGLGGGLGGSSRPVWYRVAVRALPEVDGADRPLVLWSVEDITRDRERQDNAFLELQRAIDYLDHAPAGFFSADPQGRVQYLNSTLADWLGYDLAEFEAGTVRLADIVRGDGASLLMRGRADGEIRTEIIDIDLVKHNGTSIPVRLLHRAARLADGELGETRTLVLDRRGGVQGEEALRASEVRFSRFFNDTPFAIATLDGDGRIVRTNAPFSRIFGWSGNEKPLDRVSMSELLSDASRSRFAEAVAAATANKSEIEPVDAQLSREGDHAVRLYFSVSEEVEGSPERVNVYALDMTEQRKLEAQFAQGQKMQAVGQLAGGVAHDFNNVLTAIIGFSDLLLLKHKPGDPSFQDLMSIKQSANRAAGLTRQLLAFSRRQTLRPQILEVPTHIDDLTVLLKRLIGEQITLHVEHGQGIWPVKADLVQLEQVVVNLVVNARDAMPNGGSITLRTRNVTEGEAAGFNYTGMPPADYMLIEVEDTGTGMPPEIMEKIFEPFFSTKELGKGTGLGLSTVYGIIKQTGGFIYPESEVGRGTVFRIFLPRYVQAENEIVAKIATPIAVVKDLTGHERILLVEDEDNVRSFSARALRTTGYEVFEADSGEAALEVLDDIGGQIDLMVSDVVMPEMDGPALLIKVRERLPNLKVIFVSGYAEENVRQDIADDRSVEFLAKPYSLDQINSKVKEVLGKGAQTIQ</sequence>
<feature type="domain" description="PAS" evidence="8">
    <location>
        <begin position="221"/>
        <end position="263"/>
    </location>
</feature>
<accession>A0A933L1R8</accession>
<keyword evidence="5" id="KW-1133">Transmembrane helix</keyword>
<dbReference type="Gene3D" id="3.40.50.2300">
    <property type="match status" value="1"/>
</dbReference>
<evidence type="ECO:0000313" key="9">
    <source>
        <dbReference type="EMBL" id="MBI4920650.1"/>
    </source>
</evidence>
<evidence type="ECO:0000259" key="8">
    <source>
        <dbReference type="PROSITE" id="PS50112"/>
    </source>
</evidence>
<dbReference type="CDD" id="cd00130">
    <property type="entry name" value="PAS"/>
    <property type="match status" value="1"/>
</dbReference>
<evidence type="ECO:0000256" key="5">
    <source>
        <dbReference type="SAM" id="Phobius"/>
    </source>
</evidence>
<proteinExistence type="predicted"/>
<comment type="caution">
    <text evidence="9">The sequence shown here is derived from an EMBL/GenBank/DDBJ whole genome shotgun (WGS) entry which is preliminary data.</text>
</comment>
<organism evidence="9 10">
    <name type="scientific">Devosia nanyangense</name>
    <dbReference type="NCBI Taxonomy" id="1228055"/>
    <lineage>
        <taxon>Bacteria</taxon>
        <taxon>Pseudomonadati</taxon>
        <taxon>Pseudomonadota</taxon>
        <taxon>Alphaproteobacteria</taxon>
        <taxon>Hyphomicrobiales</taxon>
        <taxon>Devosiaceae</taxon>
        <taxon>Devosia</taxon>
    </lineage>
</organism>
<dbReference type="PANTHER" id="PTHR43065:SF42">
    <property type="entry name" value="TWO-COMPONENT SENSOR PPRA"/>
    <property type="match status" value="1"/>
</dbReference>
<dbReference type="FunFam" id="1.10.287.130:FF:000037">
    <property type="entry name" value="Hybrid sensor histidine kinase/response regulator"/>
    <property type="match status" value="1"/>
</dbReference>
<dbReference type="CDD" id="cd00082">
    <property type="entry name" value="HisKA"/>
    <property type="match status" value="1"/>
</dbReference>
<evidence type="ECO:0000259" key="6">
    <source>
        <dbReference type="PROSITE" id="PS50109"/>
    </source>
</evidence>
<dbReference type="GO" id="GO:0000155">
    <property type="term" value="F:phosphorelay sensor kinase activity"/>
    <property type="evidence" value="ECO:0007669"/>
    <property type="project" value="InterPro"/>
</dbReference>
<evidence type="ECO:0000256" key="2">
    <source>
        <dbReference type="ARBA" id="ARBA00012438"/>
    </source>
</evidence>
<dbReference type="PROSITE" id="PS50112">
    <property type="entry name" value="PAS"/>
    <property type="match status" value="2"/>
</dbReference>
<dbReference type="InterPro" id="IPR036097">
    <property type="entry name" value="HisK_dim/P_sf"/>
</dbReference>
<dbReference type="PANTHER" id="PTHR43065">
    <property type="entry name" value="SENSOR HISTIDINE KINASE"/>
    <property type="match status" value="1"/>
</dbReference>
<keyword evidence="5" id="KW-0812">Transmembrane</keyword>
<evidence type="ECO:0000259" key="7">
    <source>
        <dbReference type="PROSITE" id="PS50110"/>
    </source>
</evidence>
<dbReference type="InterPro" id="IPR003661">
    <property type="entry name" value="HisK_dim/P_dom"/>
</dbReference>
<comment type="catalytic activity">
    <reaction evidence="1">
        <text>ATP + protein L-histidine = ADP + protein N-phospho-L-histidine.</text>
        <dbReference type="EC" id="2.7.13.3"/>
    </reaction>
</comment>
<evidence type="ECO:0000256" key="1">
    <source>
        <dbReference type="ARBA" id="ARBA00000085"/>
    </source>
</evidence>
<dbReference type="InterPro" id="IPR003594">
    <property type="entry name" value="HATPase_dom"/>
</dbReference>
<dbReference type="InterPro" id="IPR001789">
    <property type="entry name" value="Sig_transdc_resp-reg_receiver"/>
</dbReference>
<keyword evidence="3 4" id="KW-0597">Phosphoprotein</keyword>
<dbReference type="InterPro" id="IPR004358">
    <property type="entry name" value="Sig_transdc_His_kin-like_C"/>
</dbReference>
<feature type="domain" description="Histidine kinase" evidence="6">
    <location>
        <begin position="486"/>
        <end position="709"/>
    </location>
</feature>
<feature type="transmembrane region" description="Helical" evidence="5">
    <location>
        <begin position="54"/>
        <end position="81"/>
    </location>
</feature>
<dbReference type="PROSITE" id="PS50109">
    <property type="entry name" value="HIS_KIN"/>
    <property type="match status" value="1"/>
</dbReference>
<dbReference type="SMART" id="SM00448">
    <property type="entry name" value="REC"/>
    <property type="match status" value="1"/>
</dbReference>
<name>A0A933L1R8_9HYPH</name>
<dbReference type="NCBIfam" id="NF046020">
    <property type="entry name" value="HisKinCckABruc"/>
    <property type="match status" value="1"/>
</dbReference>
<dbReference type="InterPro" id="IPR005467">
    <property type="entry name" value="His_kinase_dom"/>
</dbReference>
<feature type="transmembrane region" description="Helical" evidence="5">
    <location>
        <begin position="24"/>
        <end position="42"/>
    </location>
</feature>
<feature type="domain" description="Response regulatory" evidence="7">
    <location>
        <begin position="734"/>
        <end position="850"/>
    </location>
</feature>
<dbReference type="SUPFAM" id="SSF52172">
    <property type="entry name" value="CheY-like"/>
    <property type="match status" value="1"/>
</dbReference>
<dbReference type="SMART" id="SM00091">
    <property type="entry name" value="PAS"/>
    <property type="match status" value="3"/>
</dbReference>